<proteinExistence type="predicted"/>
<dbReference type="AlphaFoldDB" id="A0A3M7P365"/>
<comment type="caution">
    <text evidence="1">The sequence shown here is derived from an EMBL/GenBank/DDBJ whole genome shotgun (WGS) entry which is preliminary data.</text>
</comment>
<dbReference type="EMBL" id="REGN01013763">
    <property type="protein sequence ID" value="RMZ93502.1"/>
    <property type="molecule type" value="Genomic_DNA"/>
</dbReference>
<dbReference type="Proteomes" id="UP000276133">
    <property type="component" value="Unassembled WGS sequence"/>
</dbReference>
<organism evidence="1 2">
    <name type="scientific">Brachionus plicatilis</name>
    <name type="common">Marine rotifer</name>
    <name type="synonym">Brachionus muelleri</name>
    <dbReference type="NCBI Taxonomy" id="10195"/>
    <lineage>
        <taxon>Eukaryota</taxon>
        <taxon>Metazoa</taxon>
        <taxon>Spiralia</taxon>
        <taxon>Gnathifera</taxon>
        <taxon>Rotifera</taxon>
        <taxon>Eurotatoria</taxon>
        <taxon>Monogononta</taxon>
        <taxon>Pseudotrocha</taxon>
        <taxon>Ploima</taxon>
        <taxon>Brachionidae</taxon>
        <taxon>Brachionus</taxon>
    </lineage>
</organism>
<gene>
    <name evidence="1" type="ORF">BpHYR1_043959</name>
</gene>
<reference evidence="1 2" key="1">
    <citation type="journal article" date="2018" name="Sci. Rep.">
        <title>Genomic signatures of local adaptation to the degree of environmental predictability in rotifers.</title>
        <authorList>
            <person name="Franch-Gras L."/>
            <person name="Hahn C."/>
            <person name="Garcia-Roger E.M."/>
            <person name="Carmona M.J."/>
            <person name="Serra M."/>
            <person name="Gomez A."/>
        </authorList>
    </citation>
    <scope>NUCLEOTIDE SEQUENCE [LARGE SCALE GENOMIC DNA]</scope>
    <source>
        <strain evidence="1">HYR1</strain>
    </source>
</reference>
<evidence type="ECO:0000313" key="1">
    <source>
        <dbReference type="EMBL" id="RMZ93502.1"/>
    </source>
</evidence>
<accession>A0A3M7P365</accession>
<keyword evidence="2" id="KW-1185">Reference proteome</keyword>
<sequence>MVLEPIDEYISTEEDCFQKFEIIPDLSLIQTLFSFNFTDGCRKRSLSCLLFLILWSTDNYLMLKYDNYSKS</sequence>
<name>A0A3M7P365_BRAPC</name>
<protein>
    <submittedName>
        <fullName evidence="1">Uncharacterized protein</fullName>
    </submittedName>
</protein>
<evidence type="ECO:0000313" key="2">
    <source>
        <dbReference type="Proteomes" id="UP000276133"/>
    </source>
</evidence>